<organism evidence="2 3">
    <name type="scientific">Sparassis crispa</name>
    <dbReference type="NCBI Taxonomy" id="139825"/>
    <lineage>
        <taxon>Eukaryota</taxon>
        <taxon>Fungi</taxon>
        <taxon>Dikarya</taxon>
        <taxon>Basidiomycota</taxon>
        <taxon>Agaricomycotina</taxon>
        <taxon>Agaricomycetes</taxon>
        <taxon>Polyporales</taxon>
        <taxon>Sparassidaceae</taxon>
        <taxon>Sparassis</taxon>
    </lineage>
</organism>
<dbReference type="InParanoid" id="A0A401H2M0"/>
<evidence type="ECO:0000256" key="1">
    <source>
        <dbReference type="SAM" id="MobiDB-lite"/>
    </source>
</evidence>
<feature type="compositionally biased region" description="Basic and acidic residues" evidence="1">
    <location>
        <begin position="139"/>
        <end position="150"/>
    </location>
</feature>
<proteinExistence type="predicted"/>
<accession>A0A401H2M0</accession>
<dbReference type="EMBL" id="BFAD01000014">
    <property type="protein sequence ID" value="GBE88639.1"/>
    <property type="molecule type" value="Genomic_DNA"/>
</dbReference>
<dbReference type="Proteomes" id="UP000287166">
    <property type="component" value="Unassembled WGS sequence"/>
</dbReference>
<name>A0A401H2M0_9APHY</name>
<feature type="region of interest" description="Disordered" evidence="1">
    <location>
        <begin position="139"/>
        <end position="184"/>
    </location>
</feature>
<gene>
    <name evidence="2" type="ORF">SCP_1400440</name>
</gene>
<evidence type="ECO:0000313" key="2">
    <source>
        <dbReference type="EMBL" id="GBE88639.1"/>
    </source>
</evidence>
<protein>
    <submittedName>
        <fullName evidence="2">Uncharacterized protein</fullName>
    </submittedName>
</protein>
<keyword evidence="3" id="KW-1185">Reference proteome</keyword>
<sequence length="196" mass="22206">MEQLAVLMQPRGNPWPKGETAIDHADSFLCVADEFNPGDERQIALLIDCLHSFAIKGLRSLPCVKSDEAYEVRQQIRGLSQGFRKLSIKPIPEDKECCPKVTPNDVKALESIGTKCAAMRVQCRTFVNRARTVFNDIHKDDMGDENKENEAPCNMPVSETSDEDDGQPRIDQKSWNLLSKEEHEGVFDRMEQDAIW</sequence>
<dbReference type="AlphaFoldDB" id="A0A401H2M0"/>
<comment type="caution">
    <text evidence="2">The sequence shown here is derived from an EMBL/GenBank/DDBJ whole genome shotgun (WGS) entry which is preliminary data.</text>
</comment>
<dbReference type="GeneID" id="38785556"/>
<reference evidence="2 3" key="1">
    <citation type="journal article" date="2018" name="Sci. Rep.">
        <title>Genome sequence of the cauliflower mushroom Sparassis crispa (Hanabiratake) and its association with beneficial usage.</title>
        <authorList>
            <person name="Kiyama R."/>
            <person name="Furutani Y."/>
            <person name="Kawaguchi K."/>
            <person name="Nakanishi T."/>
        </authorList>
    </citation>
    <scope>NUCLEOTIDE SEQUENCE [LARGE SCALE GENOMIC DNA]</scope>
</reference>
<dbReference type="RefSeq" id="XP_027619552.1">
    <property type="nucleotide sequence ID" value="XM_027763751.1"/>
</dbReference>
<evidence type="ECO:0000313" key="3">
    <source>
        <dbReference type="Proteomes" id="UP000287166"/>
    </source>
</evidence>